<evidence type="ECO:0000256" key="1">
    <source>
        <dbReference type="SAM" id="MobiDB-lite"/>
    </source>
</evidence>
<feature type="region of interest" description="Disordered" evidence="1">
    <location>
        <begin position="50"/>
        <end position="76"/>
    </location>
</feature>
<evidence type="ECO:0000313" key="2">
    <source>
        <dbReference type="EMBL" id="MDQ0544254.1"/>
    </source>
</evidence>
<evidence type="ECO:0000313" key="3">
    <source>
        <dbReference type="Proteomes" id="UP001223420"/>
    </source>
</evidence>
<organism evidence="2 3">
    <name type="scientific">Methylobacterium brachiatum</name>
    <dbReference type="NCBI Taxonomy" id="269660"/>
    <lineage>
        <taxon>Bacteria</taxon>
        <taxon>Pseudomonadati</taxon>
        <taxon>Pseudomonadota</taxon>
        <taxon>Alphaproteobacteria</taxon>
        <taxon>Hyphomicrobiales</taxon>
        <taxon>Methylobacteriaceae</taxon>
        <taxon>Methylobacterium</taxon>
    </lineage>
</organism>
<name>A0AAJ1TSR1_9HYPH</name>
<dbReference type="EMBL" id="JAUSWL010000005">
    <property type="protein sequence ID" value="MDQ0544254.1"/>
    <property type="molecule type" value="Genomic_DNA"/>
</dbReference>
<dbReference type="Proteomes" id="UP001223420">
    <property type="component" value="Unassembled WGS sequence"/>
</dbReference>
<comment type="caution">
    <text evidence="2">The sequence shown here is derived from an EMBL/GenBank/DDBJ whole genome shotgun (WGS) entry which is preliminary data.</text>
</comment>
<reference evidence="2" key="1">
    <citation type="submission" date="2023-07" db="EMBL/GenBank/DDBJ databases">
        <title>Genomic Encyclopedia of Type Strains, Phase IV (KMG-IV): sequencing the most valuable type-strain genomes for metagenomic binning, comparative biology and taxonomic classification.</title>
        <authorList>
            <person name="Goeker M."/>
        </authorList>
    </citation>
    <scope>NUCLEOTIDE SEQUENCE</scope>
    <source>
        <strain evidence="2">DSM 19569</strain>
    </source>
</reference>
<protein>
    <submittedName>
        <fullName evidence="2">Uncharacterized protein</fullName>
    </submittedName>
</protein>
<dbReference type="AlphaFoldDB" id="A0AAJ1TSR1"/>
<sequence>MGTFPDPVAERIEACDRTDAALETVLSEILKLRAVLAALRVDLVAQRSGEVTGPVPERPQGRPSRKAGSVAAKQAPRLRSRVAQIIVDALVAAGDAGLSGMELNKIVAEQGFSKDSSEKAKVSIKRLKLARHDRIATHWYAAGKGPKRIPGEG</sequence>
<gene>
    <name evidence="2" type="ORF">QO001_003188</name>
</gene>
<dbReference type="RefSeq" id="WP_230365435.1">
    <property type="nucleotide sequence ID" value="NZ_JAJALK010000002.1"/>
</dbReference>
<accession>A0AAJ1TSR1</accession>
<proteinExistence type="predicted"/>